<sequence>MCDLTTLGFSRGVAGGRGADGGGGGGAGGAERGGGVDDGVGGGGAKGGSSGMPDGDASAGTPDARTAGVYRALCDRLLWPHQRWHTGAWPTDANATPDPAAWSPSCQHPAPGAGRTAGGILGLPPVLLVRLAEAVVLAGLSRHPIMHALAEDITALLEAFEEPGQGDLDR</sequence>
<feature type="compositionally biased region" description="Gly residues" evidence="1">
    <location>
        <begin position="13"/>
        <end position="50"/>
    </location>
</feature>
<feature type="region of interest" description="Disordered" evidence="1">
    <location>
        <begin position="12"/>
        <end position="63"/>
    </location>
</feature>
<gene>
    <name evidence="2" type="ORF">CEUR00632_LOCUS6512</name>
</gene>
<reference evidence="2" key="1">
    <citation type="submission" date="2021-01" db="EMBL/GenBank/DDBJ databases">
        <authorList>
            <person name="Corre E."/>
            <person name="Pelletier E."/>
            <person name="Niang G."/>
            <person name="Scheremetjew M."/>
            <person name="Finn R."/>
            <person name="Kale V."/>
            <person name="Holt S."/>
            <person name="Cochrane G."/>
            <person name="Meng A."/>
            <person name="Brown T."/>
            <person name="Cohen L."/>
        </authorList>
    </citation>
    <scope>NUCLEOTIDE SEQUENCE</scope>
    <source>
        <strain evidence="2">CCMP219</strain>
    </source>
</reference>
<accession>A0A7R9V759</accession>
<evidence type="ECO:0000313" key="2">
    <source>
        <dbReference type="EMBL" id="CAD8286474.1"/>
    </source>
</evidence>
<name>A0A7R9V759_9CHLO</name>
<proteinExistence type="predicted"/>
<dbReference type="AlphaFoldDB" id="A0A7R9V759"/>
<evidence type="ECO:0000256" key="1">
    <source>
        <dbReference type="SAM" id="MobiDB-lite"/>
    </source>
</evidence>
<protein>
    <submittedName>
        <fullName evidence="2">Uncharacterized protein</fullName>
    </submittedName>
</protein>
<organism evidence="2">
    <name type="scientific">Chlamydomonas euryale</name>
    <dbReference type="NCBI Taxonomy" id="1486919"/>
    <lineage>
        <taxon>Eukaryota</taxon>
        <taxon>Viridiplantae</taxon>
        <taxon>Chlorophyta</taxon>
        <taxon>core chlorophytes</taxon>
        <taxon>Chlorophyceae</taxon>
        <taxon>CS clade</taxon>
        <taxon>Chlamydomonadales</taxon>
        <taxon>Chlamydomonadaceae</taxon>
        <taxon>Chlamydomonas</taxon>
    </lineage>
</organism>
<dbReference type="EMBL" id="HBEC01014118">
    <property type="protein sequence ID" value="CAD8286474.1"/>
    <property type="molecule type" value="Transcribed_RNA"/>
</dbReference>